<dbReference type="Proteomes" id="UP001549799">
    <property type="component" value="Unassembled WGS sequence"/>
</dbReference>
<reference evidence="2 3" key="1">
    <citation type="submission" date="2024-07" db="EMBL/GenBank/DDBJ databases">
        <title>The genome sequence of type strain Sediminicola arcticus GDMCC 1.2805.</title>
        <authorList>
            <person name="Liu Y."/>
        </authorList>
    </citation>
    <scope>NUCLEOTIDE SEQUENCE [LARGE SCALE GENOMIC DNA]</scope>
    <source>
        <strain evidence="2 3">GDMCC 1.2805</strain>
    </source>
</reference>
<dbReference type="PROSITE" id="PS51257">
    <property type="entry name" value="PROKAR_LIPOPROTEIN"/>
    <property type="match status" value="1"/>
</dbReference>
<sequence>MGKITYYLFALIMVGCQVDKKSAQSAFFSGEIVNPTNEYIVLYKDEVIIDSAKLDENNRFSLKLDSLHEGLYHFDHHPELQYIYLEKGDSLTIRLNTSDFDESLVFSGTGEGINNFLLEMFLTYEEEEPLINNFYELEPEAFSKKIDSLRQSKFQLLKELEKDLPLSEKALEIAKANIDYTYYSYFEKYPFKHRRKLGEKSIHELSSNFYGYRKSIDYNNTNLTYFRPYYNYMTYIIGNMSYMNCADECKSGEGKIKSQLHYNQHKLKLIDSLVKENSLRDNLFRNVAMDYLLKVHDNEENNNSFIDDFHKRSGNNKHIEEINDLYSGIQNIQPGNKIPDLELWNTKGDKVSLRAMTEGKDIVLYFWTGTQKRQFENINKRVQELQAKNKNVNYIGINYKTEQAQWTGILENYGVQENLQFRSNNFEQLTKALIIYPLNKCITMKDGIIINAFDNLYSLN</sequence>
<dbReference type="Pfam" id="PF00578">
    <property type="entry name" value="AhpC-TSA"/>
    <property type="match status" value="1"/>
</dbReference>
<dbReference type="EMBL" id="JBEXAE010000003">
    <property type="protein sequence ID" value="MET6990393.1"/>
    <property type="molecule type" value="Genomic_DNA"/>
</dbReference>
<accession>A0ABV2STA8</accession>
<keyword evidence="3" id="KW-1185">Reference proteome</keyword>
<proteinExistence type="predicted"/>
<evidence type="ECO:0000313" key="2">
    <source>
        <dbReference type="EMBL" id="MET6990393.1"/>
    </source>
</evidence>
<organism evidence="2 3">
    <name type="scientific">Sediminicola arcticus</name>
    <dbReference type="NCBI Taxonomy" id="1574308"/>
    <lineage>
        <taxon>Bacteria</taxon>
        <taxon>Pseudomonadati</taxon>
        <taxon>Bacteroidota</taxon>
        <taxon>Flavobacteriia</taxon>
        <taxon>Flavobacteriales</taxon>
        <taxon>Flavobacteriaceae</taxon>
        <taxon>Sediminicola</taxon>
    </lineage>
</organism>
<protein>
    <submittedName>
        <fullName evidence="2">Redoxin domain-containing protein</fullName>
    </submittedName>
</protein>
<dbReference type="Gene3D" id="3.40.30.10">
    <property type="entry name" value="Glutaredoxin"/>
    <property type="match status" value="1"/>
</dbReference>
<comment type="caution">
    <text evidence="2">The sequence shown here is derived from an EMBL/GenBank/DDBJ whole genome shotgun (WGS) entry which is preliminary data.</text>
</comment>
<feature type="domain" description="Alkyl hydroperoxide reductase subunit C/ Thiol specific antioxidant" evidence="1">
    <location>
        <begin position="334"/>
        <end position="403"/>
    </location>
</feature>
<dbReference type="RefSeq" id="WP_354614794.1">
    <property type="nucleotide sequence ID" value="NZ_JBEXAE010000003.1"/>
</dbReference>
<evidence type="ECO:0000259" key="1">
    <source>
        <dbReference type="Pfam" id="PF00578"/>
    </source>
</evidence>
<evidence type="ECO:0000313" key="3">
    <source>
        <dbReference type="Proteomes" id="UP001549799"/>
    </source>
</evidence>
<dbReference type="InterPro" id="IPR000866">
    <property type="entry name" value="AhpC/TSA"/>
</dbReference>
<name>A0ABV2STA8_9FLAO</name>
<gene>
    <name evidence="2" type="ORF">ABXZ36_07010</name>
</gene>
<dbReference type="SUPFAM" id="SSF52833">
    <property type="entry name" value="Thioredoxin-like"/>
    <property type="match status" value="1"/>
</dbReference>
<dbReference type="InterPro" id="IPR036249">
    <property type="entry name" value="Thioredoxin-like_sf"/>
</dbReference>